<accession>A0ABX3H736</accession>
<dbReference type="SUPFAM" id="SSF52317">
    <property type="entry name" value="Class I glutamine amidotransferase-like"/>
    <property type="match status" value="1"/>
</dbReference>
<dbReference type="RefSeq" id="WP_076111762.1">
    <property type="nucleotide sequence ID" value="NZ_MPTB01000021.1"/>
</dbReference>
<reference evidence="1 2" key="1">
    <citation type="submission" date="2016-10" db="EMBL/GenBank/DDBJ databases">
        <title>Paenibacillus species isolates.</title>
        <authorList>
            <person name="Beno S.M."/>
        </authorList>
    </citation>
    <scope>NUCLEOTIDE SEQUENCE [LARGE SCALE GENOMIC DNA]</scope>
    <source>
        <strain evidence="1 2">FSL H7-0744</strain>
    </source>
</reference>
<comment type="caution">
    <text evidence="1">The sequence shown here is derived from an EMBL/GenBank/DDBJ whole genome shotgun (WGS) entry which is preliminary data.</text>
</comment>
<name>A0ABX3H736_PAEBO</name>
<dbReference type="Gene3D" id="3.40.50.880">
    <property type="match status" value="1"/>
</dbReference>
<organism evidence="1 2">
    <name type="scientific">Paenibacillus borealis</name>
    <dbReference type="NCBI Taxonomy" id="160799"/>
    <lineage>
        <taxon>Bacteria</taxon>
        <taxon>Bacillati</taxon>
        <taxon>Bacillota</taxon>
        <taxon>Bacilli</taxon>
        <taxon>Bacillales</taxon>
        <taxon>Paenibacillaceae</taxon>
        <taxon>Paenibacillus</taxon>
    </lineage>
</organism>
<keyword evidence="2" id="KW-1185">Reference proteome</keyword>
<dbReference type="InterPro" id="IPR029062">
    <property type="entry name" value="Class_I_gatase-like"/>
</dbReference>
<dbReference type="EMBL" id="MPTB01000021">
    <property type="protein sequence ID" value="OMD46242.1"/>
    <property type="molecule type" value="Genomic_DNA"/>
</dbReference>
<protein>
    <submittedName>
        <fullName evidence="1">Cyanophycinase</fullName>
    </submittedName>
</protein>
<dbReference type="Proteomes" id="UP000187412">
    <property type="component" value="Unassembled WGS sequence"/>
</dbReference>
<gene>
    <name evidence="1" type="ORF">BSK56_17090</name>
</gene>
<sequence length="241" mass="27816">MSTHYYFSWFNEFFPEKLVHCLQEDIQDRQSLVMISADPSGYTDEPINFDDISEWTWLNQANIIFDEYHFIDYRMQKEDARRFIQNASVIFLCGGYPGLQKDFLADYELADIIKNSNAIILGASAGALNMSAQWLSLNDTDHEVETGTIYEGMGFDQFAYESHSKRGYDTFVQGYLFPLSEEIDVYAAEQESAIRVKDGKIETMGPIYLISRSKIQKLVETLNTCITTFLAIYRLTQCKPR</sequence>
<evidence type="ECO:0000313" key="1">
    <source>
        <dbReference type="EMBL" id="OMD46242.1"/>
    </source>
</evidence>
<proteinExistence type="predicted"/>
<evidence type="ECO:0000313" key="2">
    <source>
        <dbReference type="Proteomes" id="UP000187412"/>
    </source>
</evidence>